<comment type="caution">
    <text evidence="1">The sequence shown here is derived from an EMBL/GenBank/DDBJ whole genome shotgun (WGS) entry which is preliminary data.</text>
</comment>
<reference evidence="1" key="1">
    <citation type="journal article" date="2014" name="Front. Microbiol.">
        <title>High frequency of phylogenetically diverse reductive dehalogenase-homologous genes in deep subseafloor sedimentary metagenomes.</title>
        <authorList>
            <person name="Kawai M."/>
            <person name="Futagami T."/>
            <person name="Toyoda A."/>
            <person name="Takaki Y."/>
            <person name="Nishi S."/>
            <person name="Hori S."/>
            <person name="Arai W."/>
            <person name="Tsubouchi T."/>
            <person name="Morono Y."/>
            <person name="Uchiyama I."/>
            <person name="Ito T."/>
            <person name="Fujiyama A."/>
            <person name="Inagaki F."/>
            <person name="Takami H."/>
        </authorList>
    </citation>
    <scope>NUCLEOTIDE SEQUENCE</scope>
    <source>
        <strain evidence="1">Expedition CK06-06</strain>
    </source>
</reference>
<dbReference type="AlphaFoldDB" id="X1ETJ4"/>
<evidence type="ECO:0000313" key="1">
    <source>
        <dbReference type="EMBL" id="GAH36716.1"/>
    </source>
</evidence>
<feature type="non-terminal residue" evidence="1">
    <location>
        <position position="137"/>
    </location>
</feature>
<evidence type="ECO:0008006" key="2">
    <source>
        <dbReference type="Google" id="ProtNLM"/>
    </source>
</evidence>
<dbReference type="Gene3D" id="2.60.40.10">
    <property type="entry name" value="Immunoglobulins"/>
    <property type="match status" value="1"/>
</dbReference>
<protein>
    <recommendedName>
        <fullName evidence="2">HYR domain-containing protein</fullName>
    </recommendedName>
</protein>
<feature type="non-terminal residue" evidence="1">
    <location>
        <position position="1"/>
    </location>
</feature>
<accession>X1ETJ4</accession>
<name>X1ETJ4_9ZZZZ</name>
<proteinExistence type="predicted"/>
<dbReference type="EMBL" id="BARU01014780">
    <property type="protein sequence ID" value="GAH36716.1"/>
    <property type="molecule type" value="Genomic_DNA"/>
</dbReference>
<organism evidence="1">
    <name type="scientific">marine sediment metagenome</name>
    <dbReference type="NCBI Taxonomy" id="412755"/>
    <lineage>
        <taxon>unclassified sequences</taxon>
        <taxon>metagenomes</taxon>
        <taxon>ecological metagenomes</taxon>
    </lineage>
</organism>
<gene>
    <name evidence="1" type="ORF">S03H2_25875</name>
</gene>
<dbReference type="InterPro" id="IPR013783">
    <property type="entry name" value="Ig-like_fold"/>
</dbReference>
<sequence length="137" mass="14486">VTEGNRCNDITYNGTALSLDGSTYYWKIKFWDDDNTEGEWSDPAQFTMSSPGAPPPLPSKPTCSLSVLPSTIEEGESSTLSWETTDATSLTINQGIGEVTLPSGSQEVSPLETITYTGTVIGPGGSNTCSVTLTVEP</sequence>
<dbReference type="Pfam" id="PF25788">
    <property type="entry name" value="Ig_Rha78A_N"/>
    <property type="match status" value="1"/>
</dbReference>